<dbReference type="EMBL" id="JAAROP010000002">
    <property type="protein sequence ID" value="MBC1322196.1"/>
    <property type="molecule type" value="Genomic_DNA"/>
</dbReference>
<evidence type="ECO:0000313" key="2">
    <source>
        <dbReference type="EMBL" id="MBC1322196.1"/>
    </source>
</evidence>
<evidence type="ECO:0000313" key="3">
    <source>
        <dbReference type="Proteomes" id="UP000522007"/>
    </source>
</evidence>
<protein>
    <recommendedName>
        <fullName evidence="4">Lipoprotein</fullName>
    </recommendedName>
</protein>
<dbReference type="PROSITE" id="PS51257">
    <property type="entry name" value="PROKAR_LIPOPROTEIN"/>
    <property type="match status" value="1"/>
</dbReference>
<evidence type="ECO:0008006" key="4">
    <source>
        <dbReference type="Google" id="ProtNLM"/>
    </source>
</evidence>
<organism evidence="2 3">
    <name type="scientific">Listeria welshimeri</name>
    <dbReference type="NCBI Taxonomy" id="1643"/>
    <lineage>
        <taxon>Bacteria</taxon>
        <taxon>Bacillati</taxon>
        <taxon>Bacillota</taxon>
        <taxon>Bacilli</taxon>
        <taxon>Bacillales</taxon>
        <taxon>Listeriaceae</taxon>
        <taxon>Listeria</taxon>
    </lineage>
</organism>
<reference evidence="2 3" key="1">
    <citation type="submission" date="2020-03" db="EMBL/GenBank/DDBJ databases">
        <title>Soil Listeria distribution.</title>
        <authorList>
            <person name="Liao J."/>
            <person name="Wiedmann M."/>
        </authorList>
    </citation>
    <scope>NUCLEOTIDE SEQUENCE [LARGE SCALE GENOMIC DNA]</scope>
    <source>
        <strain evidence="2 3">FSL L7-1829</strain>
    </source>
</reference>
<feature type="signal peptide" evidence="1">
    <location>
        <begin position="1"/>
        <end position="19"/>
    </location>
</feature>
<keyword evidence="1" id="KW-0732">Signal</keyword>
<dbReference type="AlphaFoldDB" id="A0A7X0T422"/>
<comment type="caution">
    <text evidence="2">The sequence shown here is derived from an EMBL/GenBank/DDBJ whole genome shotgun (WGS) entry which is preliminary data.</text>
</comment>
<feature type="chain" id="PRO_5039621258" description="Lipoprotein" evidence="1">
    <location>
        <begin position="20"/>
        <end position="365"/>
    </location>
</feature>
<sequence>MKRLILLLLLCSCIVVGCASEDFKVYRTKSFQYGEIVEIEEGDKLQLFKDSLYLIPEVTFPDNDLKGQVEFRKIAPNLLSKKSTLLELTNLEYPIVRLRSFSSGSNPSGELTVFNSNNQVGIIESPEKYIPISPKMKQEKGDYIGTGTFTNGENVIIFFEETNRIYTLTRWDKQKKINKEATLTAITKEKNLSVENMAVFEDEIYVYSGKSNKVYIISQDLELLHVWNIEGEMRKVVPDKWSSPIGFAIQRELNELFIYNYVQPEQGIYQLTKTGLEKLEYGQEKYKDMYLYANEGFYSLHEKQVIRTDTEDIYQGVLMKNGDYYFTTTKDFSHPQKESEEGKAYLNKVSKKKLPSFIDSLKSKE</sequence>
<evidence type="ECO:0000256" key="1">
    <source>
        <dbReference type="SAM" id="SignalP"/>
    </source>
</evidence>
<proteinExistence type="predicted"/>
<name>A0A7X0T422_LISWE</name>
<accession>A0A7X0T422</accession>
<dbReference type="Proteomes" id="UP000522007">
    <property type="component" value="Unassembled WGS sequence"/>
</dbReference>
<gene>
    <name evidence="2" type="ORF">HB853_04485</name>
</gene>